<dbReference type="InterPro" id="IPR007809">
    <property type="entry name" value="FlgN-like"/>
</dbReference>
<sequence length="152" mass="16928">MSLRQHLTAQVERLDQLNALLEQEQKLLGDGKIDGEQLKQLAEQKQTLQHAIETNETKRRAAQQKLGFSNDAAGAREAAQQADCEDVWQQLLERTQRIAQLNSLNGELIQHRLHHNQQMLNILRDAAGTGGAAIYGADGSQETTPQRLNSKA</sequence>
<comment type="similarity">
    <text evidence="2">Belongs to the FlgN family.</text>
</comment>
<feature type="region of interest" description="Disordered" evidence="4">
    <location>
        <begin position="57"/>
        <end position="77"/>
    </location>
</feature>
<keyword evidence="5" id="KW-0282">Flagellum</keyword>
<keyword evidence="5" id="KW-0969">Cilium</keyword>
<dbReference type="OrthoDB" id="6238586at2"/>
<proteinExistence type="inferred from homology"/>
<dbReference type="RefSeq" id="WP_055439901.1">
    <property type="nucleotide sequence ID" value="NZ_CYHB01000011.1"/>
</dbReference>
<dbReference type="Proteomes" id="UP000182598">
    <property type="component" value="Unassembled WGS sequence"/>
</dbReference>
<protein>
    <submittedName>
        <fullName evidence="5">Flagellar biosynthesis/type III secretory pathway chaperone</fullName>
    </submittedName>
</protein>
<keyword evidence="6" id="KW-1185">Reference proteome</keyword>
<dbReference type="EMBL" id="CYHB01000011">
    <property type="protein sequence ID" value="CUA88612.1"/>
    <property type="molecule type" value="Genomic_DNA"/>
</dbReference>
<gene>
    <name evidence="5" type="ORF">Ga0061064_2272</name>
</gene>
<dbReference type="SUPFAM" id="SSF140566">
    <property type="entry name" value="FlgN-like"/>
    <property type="match status" value="1"/>
</dbReference>
<accession>A0A0K6HCM2</accession>
<evidence type="ECO:0000313" key="6">
    <source>
        <dbReference type="Proteomes" id="UP000182598"/>
    </source>
</evidence>
<evidence type="ECO:0000313" key="5">
    <source>
        <dbReference type="EMBL" id="CUA88612.1"/>
    </source>
</evidence>
<evidence type="ECO:0000256" key="4">
    <source>
        <dbReference type="SAM" id="MobiDB-lite"/>
    </source>
</evidence>
<dbReference type="InterPro" id="IPR036679">
    <property type="entry name" value="FlgN-like_sf"/>
</dbReference>
<dbReference type="Gene3D" id="1.20.58.300">
    <property type="entry name" value="FlgN-like"/>
    <property type="match status" value="1"/>
</dbReference>
<evidence type="ECO:0000256" key="1">
    <source>
        <dbReference type="ARBA" id="ARBA00002397"/>
    </source>
</evidence>
<reference evidence="6" key="1">
    <citation type="submission" date="2015-08" db="EMBL/GenBank/DDBJ databases">
        <authorList>
            <person name="Varghese N."/>
        </authorList>
    </citation>
    <scope>NUCLEOTIDE SEQUENCE [LARGE SCALE GENOMIC DNA]</scope>
    <source>
        <strain evidence="6">DSM 27808</strain>
    </source>
</reference>
<dbReference type="Pfam" id="PF05130">
    <property type="entry name" value="FlgN"/>
    <property type="match status" value="1"/>
</dbReference>
<evidence type="ECO:0000256" key="2">
    <source>
        <dbReference type="ARBA" id="ARBA00007703"/>
    </source>
</evidence>
<keyword evidence="5" id="KW-0966">Cell projection</keyword>
<evidence type="ECO:0000256" key="3">
    <source>
        <dbReference type="ARBA" id="ARBA00022795"/>
    </source>
</evidence>
<dbReference type="GO" id="GO:0044780">
    <property type="term" value="P:bacterial-type flagellum assembly"/>
    <property type="evidence" value="ECO:0007669"/>
    <property type="project" value="InterPro"/>
</dbReference>
<name>A0A0K6HCM2_9GAMM</name>
<dbReference type="AlphaFoldDB" id="A0A0K6HCM2"/>
<keyword evidence="3" id="KW-1005">Bacterial flagellum biogenesis</keyword>
<comment type="function">
    <text evidence="1">Required for the efficient initiation of filament assembly.</text>
</comment>
<organism evidence="5 6">
    <name type="scientific">Pseudidiomarina woesei</name>
    <dbReference type="NCBI Taxonomy" id="1381080"/>
    <lineage>
        <taxon>Bacteria</taxon>
        <taxon>Pseudomonadati</taxon>
        <taxon>Pseudomonadota</taxon>
        <taxon>Gammaproteobacteria</taxon>
        <taxon>Alteromonadales</taxon>
        <taxon>Idiomarinaceae</taxon>
        <taxon>Pseudidiomarina</taxon>
    </lineage>
</organism>